<dbReference type="RefSeq" id="WP_097016068.1">
    <property type="nucleotide sequence ID" value="NZ_OBDZ01000001.1"/>
</dbReference>
<feature type="transmembrane region" description="Helical" evidence="1">
    <location>
        <begin position="58"/>
        <end position="78"/>
    </location>
</feature>
<reference evidence="3" key="1">
    <citation type="submission" date="2017-09" db="EMBL/GenBank/DDBJ databases">
        <authorList>
            <person name="Varghese N."/>
            <person name="Submissions S."/>
        </authorList>
    </citation>
    <scope>NUCLEOTIDE SEQUENCE [LARGE SCALE GENOMIC DNA]</scope>
    <source>
        <strain evidence="3">MSL47</strain>
    </source>
</reference>
<dbReference type="AlphaFoldDB" id="A0A285F1P7"/>
<feature type="transmembrane region" description="Helical" evidence="1">
    <location>
        <begin position="25"/>
        <end position="52"/>
    </location>
</feature>
<keyword evidence="1" id="KW-0472">Membrane</keyword>
<dbReference type="EMBL" id="OBDZ01000001">
    <property type="protein sequence ID" value="SNY05215.1"/>
    <property type="molecule type" value="Genomic_DNA"/>
</dbReference>
<protein>
    <submittedName>
        <fullName evidence="2">Uncharacterized protein</fullName>
    </submittedName>
</protein>
<keyword evidence="3" id="KW-1185">Reference proteome</keyword>
<evidence type="ECO:0000256" key="1">
    <source>
        <dbReference type="SAM" id="Phobius"/>
    </source>
</evidence>
<keyword evidence="1" id="KW-1133">Transmembrane helix</keyword>
<organism evidence="2 3">
    <name type="scientific">Orenia metallireducens</name>
    <dbReference type="NCBI Taxonomy" id="1413210"/>
    <lineage>
        <taxon>Bacteria</taxon>
        <taxon>Bacillati</taxon>
        <taxon>Bacillota</taxon>
        <taxon>Clostridia</taxon>
        <taxon>Halanaerobiales</taxon>
        <taxon>Halobacteroidaceae</taxon>
        <taxon>Orenia</taxon>
    </lineage>
</organism>
<accession>A0A285F1P7</accession>
<sequence length="83" mass="9340">MELLSMLLVAFIIGLFKIRTKLGKIILTLLTIVFTFTLFLFISFFAIGNIYGPDLDAVSYYLGIGVIIINIVIWIIPLKKEGD</sequence>
<evidence type="ECO:0000313" key="3">
    <source>
        <dbReference type="Proteomes" id="UP000219573"/>
    </source>
</evidence>
<proteinExistence type="predicted"/>
<dbReference type="STRING" id="1413210.U472_09645"/>
<name>A0A285F1P7_9FIRM</name>
<gene>
    <name evidence="2" type="ORF">SAMN06265827_10111</name>
</gene>
<evidence type="ECO:0000313" key="2">
    <source>
        <dbReference type="EMBL" id="SNY05215.1"/>
    </source>
</evidence>
<keyword evidence="1" id="KW-0812">Transmembrane</keyword>
<dbReference type="Proteomes" id="UP000219573">
    <property type="component" value="Unassembled WGS sequence"/>
</dbReference>